<reference evidence="2" key="1">
    <citation type="submission" date="2021-06" db="EMBL/GenBank/DDBJ databases">
        <authorList>
            <person name="Kallberg Y."/>
            <person name="Tangrot J."/>
            <person name="Rosling A."/>
        </authorList>
    </citation>
    <scope>NUCLEOTIDE SEQUENCE</scope>
    <source>
        <strain evidence="2">MT106</strain>
    </source>
</reference>
<dbReference type="Proteomes" id="UP000789831">
    <property type="component" value="Unassembled WGS sequence"/>
</dbReference>
<keyword evidence="3" id="KW-1185">Reference proteome</keyword>
<dbReference type="PANTHER" id="PTHR43591">
    <property type="entry name" value="METHYLTRANSFERASE"/>
    <property type="match status" value="1"/>
</dbReference>
<gene>
    <name evidence="2" type="ORF">AGERDE_LOCUS7204</name>
</gene>
<evidence type="ECO:0000259" key="1">
    <source>
        <dbReference type="Pfam" id="PF13649"/>
    </source>
</evidence>
<dbReference type="SUPFAM" id="SSF53335">
    <property type="entry name" value="S-adenosyl-L-methionine-dependent methyltransferases"/>
    <property type="match status" value="1"/>
</dbReference>
<dbReference type="AlphaFoldDB" id="A0A9N9BFK1"/>
<comment type="caution">
    <text evidence="2">The sequence shown here is derived from an EMBL/GenBank/DDBJ whole genome shotgun (WGS) entry which is preliminary data.</text>
</comment>
<accession>A0A9N9BFK1</accession>
<evidence type="ECO:0000313" key="3">
    <source>
        <dbReference type="Proteomes" id="UP000789831"/>
    </source>
</evidence>
<organism evidence="2 3">
    <name type="scientific">Ambispora gerdemannii</name>
    <dbReference type="NCBI Taxonomy" id="144530"/>
    <lineage>
        <taxon>Eukaryota</taxon>
        <taxon>Fungi</taxon>
        <taxon>Fungi incertae sedis</taxon>
        <taxon>Mucoromycota</taxon>
        <taxon>Glomeromycotina</taxon>
        <taxon>Glomeromycetes</taxon>
        <taxon>Archaeosporales</taxon>
        <taxon>Ambisporaceae</taxon>
        <taxon>Ambispora</taxon>
    </lineage>
</organism>
<dbReference type="CDD" id="cd02440">
    <property type="entry name" value="AdoMet_MTases"/>
    <property type="match status" value="1"/>
</dbReference>
<feature type="domain" description="Methyltransferase" evidence="1">
    <location>
        <begin position="112"/>
        <end position="204"/>
    </location>
</feature>
<dbReference type="GO" id="GO:0008168">
    <property type="term" value="F:methyltransferase activity"/>
    <property type="evidence" value="ECO:0007669"/>
    <property type="project" value="TreeGrafter"/>
</dbReference>
<dbReference type="OrthoDB" id="2013972at2759"/>
<sequence length="345" mass="39498">MGNEHSKSLSNDKRRRSAVQFLMRNAAIVPTTSLTKVSTKSKPKVPKQPPVDEDKIEVVAPLDANGRHKYMFPVSENEVALMQMRHYLFREVWGTNFSAPVDEILRRTNARVLDIGCGPGTWVLENATEYEEACFTGIDIATLYPKEIKPQNTRFIASNILEGLPFEDNTFDFVYCRFMMFVLTLEDWQEKVIPELARVLKPNGWLEIMEGDIVWYNEPACVKDLRQKIVELLRHQRGIEPILSPLMPQMIKQCGQFSIVHQDERAAPIGKWGGNIGKANMEFVKWGAECLGDTVADSLGLKEAEYIKLLNEGFQEIGEEHVFSKTHRFWAKKIRSVENDMFIGF</sequence>
<dbReference type="Gene3D" id="3.40.50.150">
    <property type="entry name" value="Vaccinia Virus protein VP39"/>
    <property type="match status" value="1"/>
</dbReference>
<evidence type="ECO:0000313" key="2">
    <source>
        <dbReference type="EMBL" id="CAG8562140.1"/>
    </source>
</evidence>
<dbReference type="InterPro" id="IPR029063">
    <property type="entry name" value="SAM-dependent_MTases_sf"/>
</dbReference>
<name>A0A9N9BFK1_9GLOM</name>
<protein>
    <submittedName>
        <fullName evidence="2">8902_t:CDS:1</fullName>
    </submittedName>
</protein>
<proteinExistence type="predicted"/>
<dbReference type="PANTHER" id="PTHR43591:SF24">
    <property type="entry name" value="2-METHOXY-6-POLYPRENYL-1,4-BENZOQUINOL METHYLASE, MITOCHONDRIAL"/>
    <property type="match status" value="1"/>
</dbReference>
<dbReference type="EMBL" id="CAJVPL010001268">
    <property type="protein sequence ID" value="CAG8562140.1"/>
    <property type="molecule type" value="Genomic_DNA"/>
</dbReference>
<dbReference type="Pfam" id="PF13649">
    <property type="entry name" value="Methyltransf_25"/>
    <property type="match status" value="1"/>
</dbReference>
<dbReference type="InterPro" id="IPR041698">
    <property type="entry name" value="Methyltransf_25"/>
</dbReference>